<keyword evidence="1" id="KW-0175">Coiled coil</keyword>
<proteinExistence type="predicted"/>
<reference evidence="2" key="1">
    <citation type="submission" date="2020-05" db="EMBL/GenBank/DDBJ databases">
        <authorList>
            <person name="Chiriac C."/>
            <person name="Salcher M."/>
            <person name="Ghai R."/>
            <person name="Kavagutti S V."/>
        </authorList>
    </citation>
    <scope>NUCLEOTIDE SEQUENCE</scope>
</reference>
<evidence type="ECO:0000313" key="2">
    <source>
        <dbReference type="EMBL" id="CAB4857143.1"/>
    </source>
</evidence>
<evidence type="ECO:0000256" key="1">
    <source>
        <dbReference type="SAM" id="Coils"/>
    </source>
</evidence>
<name>A0A6J7CQ43_9ZZZZ</name>
<feature type="coiled-coil region" evidence="1">
    <location>
        <begin position="82"/>
        <end position="109"/>
    </location>
</feature>
<protein>
    <submittedName>
        <fullName evidence="2">Unannotated protein</fullName>
    </submittedName>
</protein>
<gene>
    <name evidence="2" type="ORF">UFOPK3381_00042</name>
</gene>
<dbReference type="AlphaFoldDB" id="A0A6J7CQ43"/>
<organism evidence="2">
    <name type="scientific">freshwater metagenome</name>
    <dbReference type="NCBI Taxonomy" id="449393"/>
    <lineage>
        <taxon>unclassified sequences</taxon>
        <taxon>metagenomes</taxon>
        <taxon>ecological metagenomes</taxon>
    </lineage>
</organism>
<accession>A0A6J7CQ43</accession>
<dbReference type="EMBL" id="CAFBLN010000001">
    <property type="protein sequence ID" value="CAB4857143.1"/>
    <property type="molecule type" value="Genomic_DNA"/>
</dbReference>
<sequence>MNGRQSAFSEAPRAYNCTMKQRRVAQRVEEATRDILTTDEQIRTLAEQLVIWEEMRDDLHVRALVSETPQATADLSGIERQCHIAQLALDVQRNRKNELEQELEILMNEWEPKVVS</sequence>